<feature type="transmembrane region" description="Helical" evidence="3">
    <location>
        <begin position="686"/>
        <end position="712"/>
    </location>
</feature>
<feature type="region of interest" description="Disordered" evidence="2">
    <location>
        <begin position="1"/>
        <end position="34"/>
    </location>
</feature>
<organism evidence="5 6">
    <name type="scientific">Folsomia candida</name>
    <name type="common">Springtail</name>
    <dbReference type="NCBI Taxonomy" id="158441"/>
    <lineage>
        <taxon>Eukaryota</taxon>
        <taxon>Metazoa</taxon>
        <taxon>Ecdysozoa</taxon>
        <taxon>Arthropoda</taxon>
        <taxon>Hexapoda</taxon>
        <taxon>Collembola</taxon>
        <taxon>Entomobryomorpha</taxon>
        <taxon>Isotomoidea</taxon>
        <taxon>Isotomidae</taxon>
        <taxon>Proisotominae</taxon>
        <taxon>Folsomia</taxon>
    </lineage>
</organism>
<feature type="transmembrane region" description="Helical" evidence="3">
    <location>
        <begin position="752"/>
        <end position="775"/>
    </location>
</feature>
<dbReference type="EMBL" id="LNIX01000015">
    <property type="protein sequence ID" value="OXA46373.1"/>
    <property type="molecule type" value="Genomic_DNA"/>
</dbReference>
<feature type="transmembrane region" description="Helical" evidence="3">
    <location>
        <begin position="132"/>
        <end position="150"/>
    </location>
</feature>
<feature type="compositionally biased region" description="Polar residues" evidence="2">
    <location>
        <begin position="1"/>
        <end position="13"/>
    </location>
</feature>
<keyword evidence="3" id="KW-0472">Membrane</keyword>
<feature type="transmembrane region" description="Helical" evidence="3">
    <location>
        <begin position="658"/>
        <end position="680"/>
    </location>
</feature>
<keyword evidence="6" id="KW-1185">Reference proteome</keyword>
<dbReference type="PANTHER" id="PTHR11360:SF260">
    <property type="entry name" value="MFS DOMAIN-CONTAINING PROTEIN"/>
    <property type="match status" value="1"/>
</dbReference>
<feature type="region of interest" description="Disordered" evidence="2">
    <location>
        <begin position="453"/>
        <end position="500"/>
    </location>
</feature>
<feature type="transmembrane region" description="Helical" evidence="3">
    <location>
        <begin position="220"/>
        <end position="242"/>
    </location>
</feature>
<dbReference type="PANTHER" id="PTHR11360">
    <property type="entry name" value="MONOCARBOXYLATE TRANSPORTER"/>
    <property type="match status" value="1"/>
</dbReference>
<reference evidence="5 6" key="1">
    <citation type="submission" date="2015-12" db="EMBL/GenBank/DDBJ databases">
        <title>The genome of Folsomia candida.</title>
        <authorList>
            <person name="Faddeeva A."/>
            <person name="Derks M.F."/>
            <person name="Anvar Y."/>
            <person name="Smit S."/>
            <person name="Van Straalen N."/>
            <person name="Roelofs D."/>
        </authorList>
    </citation>
    <scope>NUCLEOTIDE SEQUENCE [LARGE SCALE GENOMIC DNA]</scope>
    <source>
        <strain evidence="5 6">VU population</strain>
        <tissue evidence="5">Whole body</tissue>
    </source>
</reference>
<dbReference type="PROSITE" id="PS50850">
    <property type="entry name" value="MFS"/>
    <property type="match status" value="1"/>
</dbReference>
<feature type="compositionally biased region" description="Low complexity" evidence="2">
    <location>
        <begin position="791"/>
        <end position="801"/>
    </location>
</feature>
<dbReference type="Proteomes" id="UP000198287">
    <property type="component" value="Unassembled WGS sequence"/>
</dbReference>
<sequence length="832" mass="90384">MEESFTELSSNPRHQIMNHHSHHPPTSNPNSIKRLRHTSDNIDESSSDVSSTLEREAPDGGYGWVVVAVAFFINLIADGVTFSYGVFLPIIQKEFGTSKSTTTWAGSLLASMPLLSGPVASTLTDRYGCRNCTIVGGILATLGFILSYYATSIHMLMLTFGVITGFGLSLCYVAAVVIVAYYFDKRRSLATGLSVCGGGIGTFIFGPLNSYLIEATSWRVTLLLDAGCFFSLCFCAILMKDLEWTKKSSRKREKVLQNEHDFNTQAQLNLNGAGGGMYSIPEGGGGGTALIGLQKSERLCNSAVCIPTFVREAEQLCLKNNNSTPHYVKNGGGGGKRIRYYSNNYAGGFTSGGGPLLVPAPVPPRAENNDLNNEDKSESGGQDSVAEGDDEGGQAIIKDDKMMMMMEENESDSPLLVAANNNNNSNNNGEVKKSVNNLCDLHHHNNLNSHLQQMNTKPFSNNQSSNKTNGKGEVTSSPSPSPNNEKNGVNSSCNGGAGNMSTLEKQAMRNYLVQHTRNWGNHRNSLTYRGAVLNLKRSRMRPLRPATSCPDIISVATADDNTPEWKAALQDIYVWMQEIFALDHLKNTRFVLFIMSNFLLYMWYDIPLTFLADTATGLGYSEGEGAMLGSAIGLLTVFGNIILGYLGDKKWANSVTIYGLCISICGIVTGLMPCLFGKLFSMGLTYYFLVLLCGVFGLMIAANYSLTPVILLQVVSLEKFTPAYGLLLLVQGIGNLIGPPIAGLLYDYTGKYAWSFWIAGGGIFISNFFILAPIYQRHQARYEESTRDISASRSSGRSNSSCEEGHRGNSASPTPSILKDLDRKMGAGENNA</sequence>
<dbReference type="GO" id="GO:0016020">
    <property type="term" value="C:membrane"/>
    <property type="evidence" value="ECO:0007669"/>
    <property type="project" value="UniProtKB-SubCell"/>
</dbReference>
<feature type="transmembrane region" description="Helical" evidence="3">
    <location>
        <begin position="724"/>
        <end position="746"/>
    </location>
</feature>
<feature type="region of interest" description="Disordered" evidence="2">
    <location>
        <begin position="356"/>
        <end position="393"/>
    </location>
</feature>
<dbReference type="Gene3D" id="1.20.1250.20">
    <property type="entry name" value="MFS general substrate transporter like domains"/>
    <property type="match status" value="2"/>
</dbReference>
<comment type="caution">
    <text evidence="5">The sequence shown here is derived from an EMBL/GenBank/DDBJ whole genome shotgun (WGS) entry which is preliminary data.</text>
</comment>
<keyword evidence="3" id="KW-0812">Transmembrane</keyword>
<proteinExistence type="predicted"/>
<dbReference type="GO" id="GO:0008028">
    <property type="term" value="F:monocarboxylic acid transmembrane transporter activity"/>
    <property type="evidence" value="ECO:0007669"/>
    <property type="project" value="TreeGrafter"/>
</dbReference>
<evidence type="ECO:0000256" key="1">
    <source>
        <dbReference type="ARBA" id="ARBA00004141"/>
    </source>
</evidence>
<evidence type="ECO:0000256" key="3">
    <source>
        <dbReference type="SAM" id="Phobius"/>
    </source>
</evidence>
<feature type="transmembrane region" description="Helical" evidence="3">
    <location>
        <begin position="626"/>
        <end position="646"/>
    </location>
</feature>
<comment type="subcellular location">
    <subcellularLocation>
        <location evidence="1">Membrane</location>
        <topology evidence="1">Multi-pass membrane protein</topology>
    </subcellularLocation>
</comment>
<accession>A0A226DMC5</accession>
<dbReference type="OMA" id="PVHHVQF"/>
<evidence type="ECO:0000256" key="2">
    <source>
        <dbReference type="SAM" id="MobiDB-lite"/>
    </source>
</evidence>
<feature type="transmembrane region" description="Helical" evidence="3">
    <location>
        <begin position="189"/>
        <end position="208"/>
    </location>
</feature>
<gene>
    <name evidence="5" type="ORF">Fcan01_18778</name>
</gene>
<feature type="transmembrane region" description="Helical" evidence="3">
    <location>
        <begin position="590"/>
        <end position="606"/>
    </location>
</feature>
<dbReference type="InterPro" id="IPR020846">
    <property type="entry name" value="MFS_dom"/>
</dbReference>
<dbReference type="Pfam" id="PF07690">
    <property type="entry name" value="MFS_1"/>
    <property type="match status" value="2"/>
</dbReference>
<dbReference type="AlphaFoldDB" id="A0A226DMC5"/>
<evidence type="ECO:0000313" key="6">
    <source>
        <dbReference type="Proteomes" id="UP000198287"/>
    </source>
</evidence>
<evidence type="ECO:0000259" key="4">
    <source>
        <dbReference type="PROSITE" id="PS50850"/>
    </source>
</evidence>
<keyword evidence="3" id="KW-1133">Transmembrane helix</keyword>
<feature type="transmembrane region" description="Helical" evidence="3">
    <location>
        <begin position="62"/>
        <end position="91"/>
    </location>
</feature>
<name>A0A226DMC5_FOLCA</name>
<dbReference type="OrthoDB" id="410267at2759"/>
<dbReference type="InterPro" id="IPR050327">
    <property type="entry name" value="Proton-linked_MCT"/>
</dbReference>
<feature type="compositionally biased region" description="Polar residues" evidence="2">
    <location>
        <begin position="483"/>
        <end position="500"/>
    </location>
</feature>
<protein>
    <submittedName>
        <fullName evidence="5">Monocarboxylate transporter 12</fullName>
    </submittedName>
</protein>
<dbReference type="InterPro" id="IPR011701">
    <property type="entry name" value="MFS"/>
</dbReference>
<feature type="transmembrane region" description="Helical" evidence="3">
    <location>
        <begin position="156"/>
        <end position="182"/>
    </location>
</feature>
<feature type="region of interest" description="Disordered" evidence="2">
    <location>
        <begin position="786"/>
        <end position="832"/>
    </location>
</feature>
<evidence type="ECO:0000313" key="5">
    <source>
        <dbReference type="EMBL" id="OXA46373.1"/>
    </source>
</evidence>
<feature type="domain" description="Major facilitator superfamily (MFS) profile" evidence="4">
    <location>
        <begin position="63"/>
        <end position="778"/>
    </location>
</feature>
<dbReference type="InterPro" id="IPR036259">
    <property type="entry name" value="MFS_trans_sf"/>
</dbReference>
<feature type="compositionally biased region" description="Polar residues" evidence="2">
    <location>
        <begin position="453"/>
        <end position="469"/>
    </location>
</feature>
<dbReference type="SUPFAM" id="SSF103473">
    <property type="entry name" value="MFS general substrate transporter"/>
    <property type="match status" value="1"/>
</dbReference>